<dbReference type="Proteomes" id="UP001595772">
    <property type="component" value="Unassembled WGS sequence"/>
</dbReference>
<dbReference type="InterPro" id="IPR000683">
    <property type="entry name" value="Gfo/Idh/MocA-like_OxRdtase_N"/>
</dbReference>
<dbReference type="InterPro" id="IPR055170">
    <property type="entry name" value="GFO_IDH_MocA-like_dom"/>
</dbReference>
<dbReference type="PANTHER" id="PTHR43249:SF1">
    <property type="entry name" value="D-GLUCOSIDE 3-DEHYDROGENASE"/>
    <property type="match status" value="1"/>
</dbReference>
<evidence type="ECO:0000313" key="3">
    <source>
        <dbReference type="EMBL" id="MFC4025069.1"/>
    </source>
</evidence>
<dbReference type="Gene3D" id="3.30.360.10">
    <property type="entry name" value="Dihydrodipicolinate Reductase, domain 2"/>
    <property type="match status" value="1"/>
</dbReference>
<name>A0ABV8GZ05_9BACI</name>
<evidence type="ECO:0000259" key="1">
    <source>
        <dbReference type="Pfam" id="PF01408"/>
    </source>
</evidence>
<evidence type="ECO:0000259" key="2">
    <source>
        <dbReference type="Pfam" id="PF22725"/>
    </source>
</evidence>
<feature type="domain" description="Gfo/Idh/MocA-like oxidoreductase N-terminal" evidence="1">
    <location>
        <begin position="5"/>
        <end position="119"/>
    </location>
</feature>
<protein>
    <submittedName>
        <fullName evidence="3">Gfo/Idh/MocA family protein</fullName>
    </submittedName>
</protein>
<keyword evidence="4" id="KW-1185">Reference proteome</keyword>
<evidence type="ECO:0000313" key="4">
    <source>
        <dbReference type="Proteomes" id="UP001595772"/>
    </source>
</evidence>
<accession>A0ABV8GZ05</accession>
<comment type="caution">
    <text evidence="3">The sequence shown here is derived from an EMBL/GenBank/DDBJ whole genome shotgun (WGS) entry which is preliminary data.</text>
</comment>
<dbReference type="InterPro" id="IPR052515">
    <property type="entry name" value="Gfo/Idh/MocA_Oxidoreductase"/>
</dbReference>
<organism evidence="3 4">
    <name type="scientific">Oceanobacillus longus</name>
    <dbReference type="NCBI Taxonomy" id="930120"/>
    <lineage>
        <taxon>Bacteria</taxon>
        <taxon>Bacillati</taxon>
        <taxon>Bacillota</taxon>
        <taxon>Bacilli</taxon>
        <taxon>Bacillales</taxon>
        <taxon>Bacillaceae</taxon>
        <taxon>Oceanobacillus</taxon>
    </lineage>
</organism>
<dbReference type="RefSeq" id="WP_379497563.1">
    <property type="nucleotide sequence ID" value="NZ_JBHSAO010000011.1"/>
</dbReference>
<reference evidence="4" key="1">
    <citation type="journal article" date="2019" name="Int. J. Syst. Evol. Microbiol.">
        <title>The Global Catalogue of Microorganisms (GCM) 10K type strain sequencing project: providing services to taxonomists for standard genome sequencing and annotation.</title>
        <authorList>
            <consortium name="The Broad Institute Genomics Platform"/>
            <consortium name="The Broad Institute Genome Sequencing Center for Infectious Disease"/>
            <person name="Wu L."/>
            <person name="Ma J."/>
        </authorList>
    </citation>
    <scope>NUCLEOTIDE SEQUENCE [LARGE SCALE GENOMIC DNA]</scope>
    <source>
        <strain evidence="4">IBRC-M 10703</strain>
    </source>
</reference>
<dbReference type="Pfam" id="PF01408">
    <property type="entry name" value="GFO_IDH_MocA"/>
    <property type="match status" value="1"/>
</dbReference>
<dbReference type="SUPFAM" id="SSF55347">
    <property type="entry name" value="Glyceraldehyde-3-phosphate dehydrogenase-like, C-terminal domain"/>
    <property type="match status" value="1"/>
</dbReference>
<dbReference type="SUPFAM" id="SSF51735">
    <property type="entry name" value="NAD(P)-binding Rossmann-fold domains"/>
    <property type="match status" value="1"/>
</dbReference>
<dbReference type="EMBL" id="JBHSAO010000011">
    <property type="protein sequence ID" value="MFC4025069.1"/>
    <property type="molecule type" value="Genomic_DNA"/>
</dbReference>
<sequence length="345" mass="37986">MKQVSFGIIGAGVLAPLHAKAIVSNLNAKLVAIADLDFAKAGRFAQEYEIEQIFTDYEEMLQEPIDVVCLCVPSGLHAKFAIRCAEMGKHVLSEKPLDITFKNMDAMINACHKADVKLGAVFQRRTLPHFIAAKKAFDSGALGNMMMIHAYLKYYRTDAYYASAGWRGQWELDGGGALMNQGVHGIDLLQWIGGEVESVIAFSGTLARKEIEVEDTAVAILRFKNGGLGTIQGATSIYPEQETSIEINGDKGTIKVSDSEIEIWESMNNDLIEPSLPKPNHDGHAVIIDDLVEAIIDDRDPMIPGIEARKSVEIILAIYESARIGREVVLSEFYPFTHPTNMFPD</sequence>
<dbReference type="InterPro" id="IPR036291">
    <property type="entry name" value="NAD(P)-bd_dom_sf"/>
</dbReference>
<feature type="domain" description="GFO/IDH/MocA-like oxidoreductase" evidence="2">
    <location>
        <begin position="131"/>
        <end position="254"/>
    </location>
</feature>
<dbReference type="Gene3D" id="3.40.50.720">
    <property type="entry name" value="NAD(P)-binding Rossmann-like Domain"/>
    <property type="match status" value="1"/>
</dbReference>
<dbReference type="Pfam" id="PF22725">
    <property type="entry name" value="GFO_IDH_MocA_C3"/>
    <property type="match status" value="1"/>
</dbReference>
<dbReference type="PANTHER" id="PTHR43249">
    <property type="entry name" value="UDP-N-ACETYL-2-AMINO-2-DEOXY-D-GLUCURONATE OXIDASE"/>
    <property type="match status" value="1"/>
</dbReference>
<gene>
    <name evidence="3" type="ORF">ACFOUV_14840</name>
</gene>
<proteinExistence type="predicted"/>